<proteinExistence type="predicted"/>
<organism evidence="1">
    <name type="scientific">marine sediment metagenome</name>
    <dbReference type="NCBI Taxonomy" id="412755"/>
    <lineage>
        <taxon>unclassified sequences</taxon>
        <taxon>metagenomes</taxon>
        <taxon>ecological metagenomes</taxon>
    </lineage>
</organism>
<dbReference type="AlphaFoldDB" id="X0W7D3"/>
<gene>
    <name evidence="1" type="ORF">S01H1_49222</name>
</gene>
<sequence>MDAKKHLHDLGHSKKVWLPFEKVAEVMESYATLKKNPNEKIFLNKSYNWEESYDLDRDIEEAADRITEFLDDDERKGQLKVVLTYIPEDDK</sequence>
<evidence type="ECO:0000313" key="1">
    <source>
        <dbReference type="EMBL" id="GAG20503.1"/>
    </source>
</evidence>
<protein>
    <submittedName>
        <fullName evidence="1">Uncharacterized protein</fullName>
    </submittedName>
</protein>
<name>X0W7D3_9ZZZZ</name>
<reference evidence="1" key="1">
    <citation type="journal article" date="2014" name="Front. Microbiol.">
        <title>High frequency of phylogenetically diverse reductive dehalogenase-homologous genes in deep subseafloor sedimentary metagenomes.</title>
        <authorList>
            <person name="Kawai M."/>
            <person name="Futagami T."/>
            <person name="Toyoda A."/>
            <person name="Takaki Y."/>
            <person name="Nishi S."/>
            <person name="Hori S."/>
            <person name="Arai W."/>
            <person name="Tsubouchi T."/>
            <person name="Morono Y."/>
            <person name="Uchiyama I."/>
            <person name="Ito T."/>
            <person name="Fujiyama A."/>
            <person name="Inagaki F."/>
            <person name="Takami H."/>
        </authorList>
    </citation>
    <scope>NUCLEOTIDE SEQUENCE</scope>
    <source>
        <strain evidence="1">Expedition CK06-06</strain>
    </source>
</reference>
<dbReference type="EMBL" id="BARS01031646">
    <property type="protein sequence ID" value="GAG20503.1"/>
    <property type="molecule type" value="Genomic_DNA"/>
</dbReference>
<accession>X0W7D3</accession>
<comment type="caution">
    <text evidence="1">The sequence shown here is derived from an EMBL/GenBank/DDBJ whole genome shotgun (WGS) entry which is preliminary data.</text>
</comment>